<keyword evidence="4" id="KW-1185">Reference proteome</keyword>
<keyword evidence="1" id="KW-0472">Membrane</keyword>
<evidence type="ECO:0000313" key="3">
    <source>
        <dbReference type="EMBL" id="AQP51620.1"/>
    </source>
</evidence>
<evidence type="ECO:0000313" key="4">
    <source>
        <dbReference type="Proteomes" id="UP000188235"/>
    </source>
</evidence>
<feature type="transmembrane region" description="Helical" evidence="1">
    <location>
        <begin position="255"/>
        <end position="273"/>
    </location>
</feature>
<feature type="transmembrane region" description="Helical" evidence="1">
    <location>
        <begin position="42"/>
        <end position="67"/>
    </location>
</feature>
<dbReference type="KEGG" id="tfa:BW733_13115"/>
<name>A0A1Q2CZP4_9ACTN</name>
<protein>
    <recommendedName>
        <fullName evidence="2">Phage shock protein PspC N-terminal domain-containing protein</fullName>
    </recommendedName>
</protein>
<sequence length="370" mass="38950">MAHDLDESWLTQSLDSLWRRDTSGFGSGLSRAIASRLDVDVVIVRVAFVVMAFCSGLGVALYAWGTVLTPGPQGQRPVDSILPSMRSWSNGTQMAVVGISTAMFVATVGALTSLPWGLAILAVGLLGWWLMRNRGTLAQEGEVGVAENLDDEALIEQWRRVMGAATHTSAPLPSPLPVVDLYSPDPLPEPVRPPAKSAWLSGLFITLAAWAAGLLSVLLLGLSPVIGIAIGSGVLGLAAVLFALVARDRRLPRSFLGLMLVPIVACGWLATAASTTVDGDPATHVVKYFAESGSVDLREVDLTGIEHVEIIAVGSEVDVILPGTPVDGIDVDQAFSEVVITGDASLDWPDVSVNVDAMASKVNIVEATRE</sequence>
<keyword evidence="1" id="KW-1133">Transmembrane helix</keyword>
<feature type="transmembrane region" description="Helical" evidence="1">
    <location>
        <begin position="225"/>
        <end position="246"/>
    </location>
</feature>
<dbReference type="Proteomes" id="UP000188235">
    <property type="component" value="Chromosome"/>
</dbReference>
<dbReference type="InterPro" id="IPR007168">
    <property type="entry name" value="Phageshock_PspC_N"/>
</dbReference>
<evidence type="ECO:0000256" key="1">
    <source>
        <dbReference type="SAM" id="Phobius"/>
    </source>
</evidence>
<organism evidence="3 4">
    <name type="scientific">Tessaracoccus flavescens</name>
    <dbReference type="NCBI Taxonomy" id="399497"/>
    <lineage>
        <taxon>Bacteria</taxon>
        <taxon>Bacillati</taxon>
        <taxon>Actinomycetota</taxon>
        <taxon>Actinomycetes</taxon>
        <taxon>Propionibacteriales</taxon>
        <taxon>Propionibacteriaceae</taxon>
        <taxon>Tessaracoccus</taxon>
    </lineage>
</organism>
<dbReference type="AlphaFoldDB" id="A0A1Q2CZP4"/>
<dbReference type="EMBL" id="CP019607">
    <property type="protein sequence ID" value="AQP51620.1"/>
    <property type="molecule type" value="Genomic_DNA"/>
</dbReference>
<dbReference type="RefSeq" id="WP_077351092.1">
    <property type="nucleotide sequence ID" value="NZ_CP019607.1"/>
</dbReference>
<accession>A0A1Q2CZP4</accession>
<evidence type="ECO:0000259" key="2">
    <source>
        <dbReference type="Pfam" id="PF04024"/>
    </source>
</evidence>
<keyword evidence="1" id="KW-0812">Transmembrane</keyword>
<feature type="transmembrane region" description="Helical" evidence="1">
    <location>
        <begin position="198"/>
        <end position="219"/>
    </location>
</feature>
<feature type="transmembrane region" description="Helical" evidence="1">
    <location>
        <begin position="114"/>
        <end position="131"/>
    </location>
</feature>
<gene>
    <name evidence="3" type="ORF">BW733_13115</name>
</gene>
<proteinExistence type="predicted"/>
<dbReference type="OrthoDB" id="3725366at2"/>
<feature type="domain" description="Phage shock protein PspC N-terminal" evidence="2">
    <location>
        <begin position="17"/>
        <end position="70"/>
    </location>
</feature>
<reference evidence="3 4" key="1">
    <citation type="journal article" date="2008" name="Int. J. Syst. Evol. Microbiol.">
        <title>Tessaracoccus flavescens sp. nov., isolated from marine sediment.</title>
        <authorList>
            <person name="Lee D.W."/>
            <person name="Lee S.D."/>
        </authorList>
    </citation>
    <scope>NUCLEOTIDE SEQUENCE [LARGE SCALE GENOMIC DNA]</scope>
    <source>
        <strain evidence="3 4">SST-39T</strain>
    </source>
</reference>
<dbReference type="Pfam" id="PF04024">
    <property type="entry name" value="PspC"/>
    <property type="match status" value="1"/>
</dbReference>
<dbReference type="STRING" id="399497.BW733_13115"/>